<reference evidence="2 3" key="1">
    <citation type="submission" date="2017-01" db="EMBL/GenBank/DDBJ databases">
        <title>First insights into the biology of 'candidatus Vampirococcus archaeovorus'.</title>
        <authorList>
            <person name="Kizina J."/>
            <person name="Jordan S."/>
            <person name="Stueber K."/>
            <person name="Reinhardt R."/>
            <person name="Harder J."/>
        </authorList>
    </citation>
    <scope>NUCLEOTIDE SEQUENCE [LARGE SCALE GENOMIC DNA]</scope>
    <source>
        <strain evidence="2 3">LiM</strain>
    </source>
</reference>
<accession>A0A410P2W9</accession>
<dbReference type="OrthoDB" id="9804747at2"/>
<dbReference type="KEGG" id="vai:BU251_01790"/>
<dbReference type="AlphaFoldDB" id="A0A410P2W9"/>
<gene>
    <name evidence="2" type="ORF">BU251_01790</name>
</gene>
<feature type="transmembrane region" description="Helical" evidence="1">
    <location>
        <begin position="194"/>
        <end position="215"/>
    </location>
</feature>
<keyword evidence="1" id="KW-1133">Transmembrane helix</keyword>
<keyword evidence="3" id="KW-1185">Reference proteome</keyword>
<name>A0A410P2W9_VELA1</name>
<evidence type="ECO:0000256" key="1">
    <source>
        <dbReference type="SAM" id="Phobius"/>
    </source>
</evidence>
<organism evidence="2 3">
    <name type="scientific">Velamenicoccus archaeovorus</name>
    <dbReference type="NCBI Taxonomy" id="1930593"/>
    <lineage>
        <taxon>Bacteria</taxon>
        <taxon>Pseudomonadati</taxon>
        <taxon>Candidatus Omnitrophota</taxon>
        <taxon>Candidatus Velamenicoccus</taxon>
    </lineage>
</organism>
<dbReference type="Proteomes" id="UP000287243">
    <property type="component" value="Chromosome"/>
</dbReference>
<evidence type="ECO:0000313" key="2">
    <source>
        <dbReference type="EMBL" id="QAT16547.1"/>
    </source>
</evidence>
<dbReference type="CDD" id="cd18773">
    <property type="entry name" value="PDC1_HK_sensor"/>
    <property type="match status" value="1"/>
</dbReference>
<proteinExistence type="predicted"/>
<keyword evidence="1" id="KW-0812">Transmembrane</keyword>
<protein>
    <submittedName>
        <fullName evidence="2">Uncharacterized protein</fullName>
    </submittedName>
</protein>
<keyword evidence="1" id="KW-0472">Membrane</keyword>
<dbReference type="RefSeq" id="WP_128699186.1">
    <property type="nucleotide sequence ID" value="NZ_CP019384.1"/>
</dbReference>
<dbReference type="EMBL" id="CP019384">
    <property type="protein sequence ID" value="QAT16547.1"/>
    <property type="molecule type" value="Genomic_DNA"/>
</dbReference>
<evidence type="ECO:0000313" key="3">
    <source>
        <dbReference type="Proteomes" id="UP000287243"/>
    </source>
</evidence>
<sequence>MKRVLLWSVCGIVFLGALGHILFYEHAKDAKRRELRRELMAIAAKSASSIDAATLARIPLTMDGDKSPEYKAIFDTLLQIKEAYPIVKYVYILTNTNEPGILQFVVDADPLPAIITAKSQRSFPGDKYDARSYPGMLNGFRGPSADRKISMDDWGVTLSGYAPIKDAGGKAVAILCIDMDAGRLYAYLQSVRPIIFLLWALVAAAVIAFMVDLALRKKIVPGGSSQKP</sequence>